<dbReference type="Proteomes" id="UP000054047">
    <property type="component" value="Unassembled WGS sequence"/>
</dbReference>
<proteinExistence type="predicted"/>
<protein>
    <submittedName>
        <fullName evidence="2">Uncharacterized protein</fullName>
    </submittedName>
</protein>
<evidence type="ECO:0000313" key="3">
    <source>
        <dbReference type="Proteomes" id="UP000054047"/>
    </source>
</evidence>
<keyword evidence="3" id="KW-1185">Reference proteome</keyword>
<dbReference type="EMBL" id="KN726383">
    <property type="protein sequence ID" value="KIH68416.1"/>
    <property type="molecule type" value="Genomic_DNA"/>
</dbReference>
<accession>A0A0C2HFQ9</accession>
<organism evidence="2 3">
    <name type="scientific">Ancylostoma duodenale</name>
    <dbReference type="NCBI Taxonomy" id="51022"/>
    <lineage>
        <taxon>Eukaryota</taxon>
        <taxon>Metazoa</taxon>
        <taxon>Ecdysozoa</taxon>
        <taxon>Nematoda</taxon>
        <taxon>Chromadorea</taxon>
        <taxon>Rhabditida</taxon>
        <taxon>Rhabditina</taxon>
        <taxon>Rhabditomorpha</taxon>
        <taxon>Strongyloidea</taxon>
        <taxon>Ancylostomatidae</taxon>
        <taxon>Ancylostomatinae</taxon>
        <taxon>Ancylostoma</taxon>
    </lineage>
</organism>
<sequence length="73" mass="8345">MIFFYSTKYFMEASHPEPPVDNAPPPELPNLSAAERQQLVRRSGQDPARRKRTRHLITRGLDSRFRSDGSASC</sequence>
<evidence type="ECO:0000313" key="2">
    <source>
        <dbReference type="EMBL" id="KIH68416.1"/>
    </source>
</evidence>
<reference evidence="2 3" key="1">
    <citation type="submission" date="2013-12" db="EMBL/GenBank/DDBJ databases">
        <title>Draft genome of the parsitic nematode Ancylostoma duodenale.</title>
        <authorList>
            <person name="Mitreva M."/>
        </authorList>
    </citation>
    <scope>NUCLEOTIDE SEQUENCE [LARGE SCALE GENOMIC DNA]</scope>
    <source>
        <strain evidence="2 3">Zhejiang</strain>
    </source>
</reference>
<dbReference type="AlphaFoldDB" id="A0A0C2HFQ9"/>
<evidence type="ECO:0000256" key="1">
    <source>
        <dbReference type="SAM" id="MobiDB-lite"/>
    </source>
</evidence>
<gene>
    <name evidence="2" type="ORF">ANCDUO_01246</name>
</gene>
<name>A0A0C2HFQ9_9BILA</name>
<feature type="region of interest" description="Disordered" evidence="1">
    <location>
        <begin position="38"/>
        <end position="73"/>
    </location>
</feature>